<dbReference type="Proteomes" id="UP000002038">
    <property type="component" value="Unassembled WGS sequence"/>
</dbReference>
<gene>
    <name evidence="1" type="ORF">BDBG_16329</name>
</gene>
<evidence type="ECO:0000313" key="2">
    <source>
        <dbReference type="Proteomes" id="UP000002038"/>
    </source>
</evidence>
<dbReference type="KEGG" id="bgh:BDBG_16329"/>
<dbReference type="GeneID" id="42528490"/>
<dbReference type="VEuPathDB" id="FungiDB:BDBG_16329"/>
<keyword evidence="2" id="KW-1185">Reference proteome</keyword>
<evidence type="ECO:0000313" key="1">
    <source>
        <dbReference type="EMBL" id="OAT04751.1"/>
    </source>
</evidence>
<dbReference type="RefSeq" id="XP_031576359.1">
    <property type="nucleotide sequence ID" value="XM_031724305.1"/>
</dbReference>
<protein>
    <submittedName>
        <fullName evidence="1">Uncharacterized protein</fullName>
    </submittedName>
</protein>
<dbReference type="EMBL" id="GG657449">
    <property type="protein sequence ID" value="OAT04751.1"/>
    <property type="molecule type" value="Genomic_DNA"/>
</dbReference>
<reference evidence="2" key="1">
    <citation type="journal article" date="2015" name="PLoS Genet.">
        <title>The dynamic genome and transcriptome of the human fungal pathogen Blastomyces and close relative Emmonsia.</title>
        <authorList>
            <person name="Munoz J.F."/>
            <person name="Gauthier G.M."/>
            <person name="Desjardins C.A."/>
            <person name="Gallo J.E."/>
            <person name="Holder J."/>
            <person name="Sullivan T.D."/>
            <person name="Marty A.J."/>
            <person name="Carmen J.C."/>
            <person name="Chen Z."/>
            <person name="Ding L."/>
            <person name="Gujja S."/>
            <person name="Magrini V."/>
            <person name="Misas E."/>
            <person name="Mitreva M."/>
            <person name="Priest M."/>
            <person name="Saif S."/>
            <person name="Whiston E.A."/>
            <person name="Young S."/>
            <person name="Zeng Q."/>
            <person name="Goldman W.E."/>
            <person name="Mardis E.R."/>
            <person name="Taylor J.W."/>
            <person name="McEwen J.G."/>
            <person name="Clay O.K."/>
            <person name="Klein B.S."/>
            <person name="Cuomo C.A."/>
        </authorList>
    </citation>
    <scope>NUCLEOTIDE SEQUENCE [LARGE SCALE GENOMIC DNA]</scope>
    <source>
        <strain evidence="2">SLH14081</strain>
    </source>
</reference>
<organism evidence="1 2">
    <name type="scientific">Blastomyces gilchristii (strain SLH14081)</name>
    <name type="common">Blastomyces dermatitidis</name>
    <dbReference type="NCBI Taxonomy" id="559298"/>
    <lineage>
        <taxon>Eukaryota</taxon>
        <taxon>Fungi</taxon>
        <taxon>Dikarya</taxon>
        <taxon>Ascomycota</taxon>
        <taxon>Pezizomycotina</taxon>
        <taxon>Eurotiomycetes</taxon>
        <taxon>Eurotiomycetidae</taxon>
        <taxon>Onygenales</taxon>
        <taxon>Ajellomycetaceae</taxon>
        <taxon>Blastomyces</taxon>
    </lineage>
</organism>
<dbReference type="AlphaFoldDB" id="A0A179UCI4"/>
<proteinExistence type="predicted"/>
<dbReference type="OrthoDB" id="413361at2759"/>
<accession>A0A179UCI4</accession>
<sequence>MLLMSQKINIILKMIDRLTASATAIEKMNISVEEVNLLLQNVCYILKLKINLMSFEKLRLDSIHNVK</sequence>
<name>A0A179UCI4_BLAGS</name>